<evidence type="ECO:0000259" key="1">
    <source>
        <dbReference type="Pfam" id="PF00078"/>
    </source>
</evidence>
<dbReference type="InterPro" id="IPR000477">
    <property type="entry name" value="RT_dom"/>
</dbReference>
<dbReference type="EMBL" id="QGNW01000178">
    <property type="protein sequence ID" value="RVW87914.1"/>
    <property type="molecule type" value="Genomic_DNA"/>
</dbReference>
<organism evidence="3 4">
    <name type="scientific">Vitis vinifera</name>
    <name type="common">Grape</name>
    <dbReference type="NCBI Taxonomy" id="29760"/>
    <lineage>
        <taxon>Eukaryota</taxon>
        <taxon>Viridiplantae</taxon>
        <taxon>Streptophyta</taxon>
        <taxon>Embryophyta</taxon>
        <taxon>Tracheophyta</taxon>
        <taxon>Spermatophyta</taxon>
        <taxon>Magnoliopsida</taxon>
        <taxon>eudicotyledons</taxon>
        <taxon>Gunneridae</taxon>
        <taxon>Pentapetalae</taxon>
        <taxon>rosids</taxon>
        <taxon>Vitales</taxon>
        <taxon>Vitaceae</taxon>
        <taxon>Viteae</taxon>
        <taxon>Vitis</taxon>
    </lineage>
</organism>
<dbReference type="Gene3D" id="3.60.10.10">
    <property type="entry name" value="Endonuclease/exonuclease/phosphatase"/>
    <property type="match status" value="1"/>
</dbReference>
<dbReference type="InterPro" id="IPR036691">
    <property type="entry name" value="Endo/exonu/phosph_ase_sf"/>
</dbReference>
<dbReference type="CDD" id="cd01650">
    <property type="entry name" value="RT_nLTR_like"/>
    <property type="match status" value="1"/>
</dbReference>
<protein>
    <submittedName>
        <fullName evidence="3">Putative ribonuclease H protein</fullName>
    </submittedName>
</protein>
<dbReference type="Pfam" id="PF00078">
    <property type="entry name" value="RVT_1"/>
    <property type="match status" value="1"/>
</dbReference>
<dbReference type="InterPro" id="IPR026960">
    <property type="entry name" value="RVT-Znf"/>
</dbReference>
<dbReference type="Proteomes" id="UP000288805">
    <property type="component" value="Unassembled WGS sequence"/>
</dbReference>
<evidence type="ECO:0000259" key="2">
    <source>
        <dbReference type="Pfam" id="PF13966"/>
    </source>
</evidence>
<dbReference type="PANTHER" id="PTHR33116">
    <property type="entry name" value="REVERSE TRANSCRIPTASE ZINC-BINDING DOMAIN-CONTAINING PROTEIN-RELATED-RELATED"/>
    <property type="match status" value="1"/>
</dbReference>
<sequence>MPRQQSDGDPGGDFNVILSQRERSRQGRLSGAMRSFAQTVDDLDLIDLPMQGGIATWNGGKNNQSWARLDRFLVTQQWLDMFSGVAQCRMHRPTSDHFPILLMGGGIRRGPTPFRFENMWLKVDGFIDLLRGWWQGIEVRGRASFRLAYKMKVLKHKIKVWNKEVFGRLEVNKNSALQHLEYWDGVESERSLTLAEAEQKKQAKDAFHHWVLMEEVHWRQKSRELWLKEGDRNTGYFHRMANAHRRNNSMDRIMINGELLTEDQEVRDGIVNEFQKLHSEEQGWRADIEGLQFNQLSSRDADDLEVPFSVEEIHSALMEMGGDKAPSPDGFFSCLLARVLGFCEGGGGAEDLRDFRPISLLGGLYKLLAKVLANRLKKVLDRVVSVDQNAFVRGRQILDASLVANEGLRQGDPLSPYLFVLGMEVLSTLIRRAGEGGFISGCRLRGRGGEELAVSHLLFADDTLIFCEAKREQLTNLSWILAWFEAASGLRINLAKSVLIPVGEVDELEELAAELGCRLGALPTVYLGLPLGALHKTSSSWDGVEERMRRRLAQWKRQYISKGGRITLIKSTLASILIYLLSLIRIPKAVVYSPKEEGGLGIRKIDLLNKALLGKWVWRYAYEKDNLWKTMIGVKYGQEGGGWKTKEVCGPFGVGLWKEIMKEVDWCWENIVFKVGKGNRVLFWTDKWCGNEALAQSYPQLFTLAGHKNAKVCEVWDSSMGQGGWNLRLTRDFNDWEMEQIGDMLNLLKDFRTSLEEDSVRWKQEGNGVFGAKGAYNILSGSSAGVFPYRRIWMDKVPTKVSFFAWEASWGKILTLDKLQRRGWQLPNRCFLCGYEEESANHILLHCTVTKTIWEITLAIFGVQWVFPESVIEVLLSWRDSFVGKKEKRYGIPFRCAYFGWFGRKGIG</sequence>
<name>A0A438HTW9_VITVI</name>
<reference evidence="3 4" key="1">
    <citation type="journal article" date="2018" name="PLoS Genet.">
        <title>Population sequencing reveals clonal diversity and ancestral inbreeding in the grapevine cultivar Chardonnay.</title>
        <authorList>
            <person name="Roach M.J."/>
            <person name="Johnson D.L."/>
            <person name="Bohlmann J."/>
            <person name="van Vuuren H.J."/>
            <person name="Jones S.J."/>
            <person name="Pretorius I.S."/>
            <person name="Schmidt S.A."/>
            <person name="Borneman A.R."/>
        </authorList>
    </citation>
    <scope>NUCLEOTIDE SEQUENCE [LARGE SCALE GENOMIC DNA]</scope>
    <source>
        <strain evidence="4">cv. Chardonnay</strain>
        <tissue evidence="3">Leaf</tissue>
    </source>
</reference>
<evidence type="ECO:0000313" key="4">
    <source>
        <dbReference type="Proteomes" id="UP000288805"/>
    </source>
</evidence>
<dbReference type="Pfam" id="PF13966">
    <property type="entry name" value="zf-RVT"/>
    <property type="match status" value="1"/>
</dbReference>
<gene>
    <name evidence="3" type="primary">VvCHDp000001_23</name>
    <name evidence="3" type="ORF">CK203_033954</name>
</gene>
<proteinExistence type="predicted"/>
<dbReference type="PANTHER" id="PTHR33116:SF78">
    <property type="entry name" value="OS12G0587133 PROTEIN"/>
    <property type="match status" value="1"/>
</dbReference>
<dbReference type="AlphaFoldDB" id="A0A438HTW9"/>
<feature type="domain" description="Reverse transcriptase zinc-binding" evidence="2">
    <location>
        <begin position="771"/>
        <end position="854"/>
    </location>
</feature>
<accession>A0A438HTW9</accession>
<evidence type="ECO:0000313" key="3">
    <source>
        <dbReference type="EMBL" id="RVW87914.1"/>
    </source>
</evidence>
<feature type="domain" description="Reverse transcriptase" evidence="1">
    <location>
        <begin position="404"/>
        <end position="501"/>
    </location>
</feature>
<comment type="caution">
    <text evidence="3">The sequence shown here is derived from an EMBL/GenBank/DDBJ whole genome shotgun (WGS) entry which is preliminary data.</text>
</comment>
<dbReference type="SUPFAM" id="SSF56219">
    <property type="entry name" value="DNase I-like"/>
    <property type="match status" value="1"/>
</dbReference>